<feature type="non-terminal residue" evidence="1">
    <location>
        <position position="382"/>
    </location>
</feature>
<organism evidence="1 2">
    <name type="scientific">Durusdinium trenchii</name>
    <dbReference type="NCBI Taxonomy" id="1381693"/>
    <lineage>
        <taxon>Eukaryota</taxon>
        <taxon>Sar</taxon>
        <taxon>Alveolata</taxon>
        <taxon>Dinophyceae</taxon>
        <taxon>Suessiales</taxon>
        <taxon>Symbiodiniaceae</taxon>
        <taxon>Durusdinium</taxon>
    </lineage>
</organism>
<dbReference type="EMBL" id="CAXAMN010001785">
    <property type="protein sequence ID" value="CAK8996264.1"/>
    <property type="molecule type" value="Genomic_DNA"/>
</dbReference>
<dbReference type="Proteomes" id="UP001642484">
    <property type="component" value="Unassembled WGS sequence"/>
</dbReference>
<protein>
    <recommendedName>
        <fullName evidence="3">Right handed beta helix domain-containing protein</fullName>
    </recommendedName>
</protein>
<proteinExistence type="predicted"/>
<comment type="caution">
    <text evidence="1">The sequence shown here is derived from an EMBL/GenBank/DDBJ whole genome shotgun (WGS) entry which is preliminary data.</text>
</comment>
<gene>
    <name evidence="1" type="ORF">CCMP2556_LOCUS4377</name>
</gene>
<evidence type="ECO:0000313" key="1">
    <source>
        <dbReference type="EMBL" id="CAK8996264.1"/>
    </source>
</evidence>
<evidence type="ECO:0008006" key="3">
    <source>
        <dbReference type="Google" id="ProtNLM"/>
    </source>
</evidence>
<name>A0ABP0I4N5_9DINO</name>
<keyword evidence="2" id="KW-1185">Reference proteome</keyword>
<accession>A0ABP0I4N5</accession>
<reference evidence="1 2" key="1">
    <citation type="submission" date="2024-02" db="EMBL/GenBank/DDBJ databases">
        <authorList>
            <person name="Chen Y."/>
            <person name="Shah S."/>
            <person name="Dougan E. K."/>
            <person name="Thang M."/>
            <person name="Chan C."/>
        </authorList>
    </citation>
    <scope>NUCLEOTIDE SEQUENCE [LARGE SCALE GENOMIC DNA]</scope>
</reference>
<sequence>MSNLSISNAVSRADGGGFRAEGRLQVINRSSVIIQHARAGHAGGGFAANQDVVIAGMSNVNISNSQAVSGHGGGFALRRGLQVTGRSAIFISNTTAGGSGGGAYAGGHVVINSSTVSIQHARAGTVGAGFAIDGGLEVHSGWMFVRDSTTTRVGSGGFMKGRALLTSQSQFVVRDVEGNDSSAVLVADCLHIHPGSAFLMENVKGGHAVKLQNSGCSSECSNRTLQMETGAALNTTGHCPLSLGLLSVAACPNETVHLSGIHLRSWSSPLLSPQPNHVVIDDVSIHYEPPLKNLPILTAKDGFTVNSLVATCPDCAQGVTLNASNGTRLAAVSPMKLQCPSQVTVSKGFTSRCACPNYQITKEHFRDQEFVSVQDVFEICRF</sequence>
<evidence type="ECO:0000313" key="2">
    <source>
        <dbReference type="Proteomes" id="UP001642484"/>
    </source>
</evidence>